<dbReference type="Proteomes" id="UP000019486">
    <property type="component" value="Unassembled WGS sequence"/>
</dbReference>
<dbReference type="PANTHER" id="PTHR44591:SF23">
    <property type="entry name" value="CHEY SUBFAMILY"/>
    <property type="match status" value="1"/>
</dbReference>
<dbReference type="AlphaFoldDB" id="W9H8H2"/>
<dbReference type="SMART" id="SM00448">
    <property type="entry name" value="REC"/>
    <property type="match status" value="1"/>
</dbReference>
<dbReference type="GO" id="GO:0016301">
    <property type="term" value="F:kinase activity"/>
    <property type="evidence" value="ECO:0007669"/>
    <property type="project" value="UniProtKB-KW"/>
</dbReference>
<protein>
    <submittedName>
        <fullName evidence="4">Histidine kinase</fullName>
    </submittedName>
</protein>
<evidence type="ECO:0000256" key="2">
    <source>
        <dbReference type="PROSITE-ProRule" id="PRU00169"/>
    </source>
</evidence>
<comment type="caution">
    <text evidence="4">The sequence shown here is derived from an EMBL/GenBank/DDBJ whole genome shotgun (WGS) entry which is preliminary data.</text>
</comment>
<dbReference type="GO" id="GO:0000160">
    <property type="term" value="P:phosphorelay signal transduction system"/>
    <property type="evidence" value="ECO:0007669"/>
    <property type="project" value="InterPro"/>
</dbReference>
<dbReference type="EMBL" id="AVFL01000001">
    <property type="protein sequence ID" value="EWY42550.1"/>
    <property type="molecule type" value="Genomic_DNA"/>
</dbReference>
<keyword evidence="1 2" id="KW-0597">Phosphoprotein</keyword>
<dbReference type="RefSeq" id="WP_037446001.1">
    <property type="nucleotide sequence ID" value="NZ_AVFL01000001.1"/>
</dbReference>
<dbReference type="InterPro" id="IPR001789">
    <property type="entry name" value="Sig_transdc_resp-reg_receiver"/>
</dbReference>
<sequence length="124" mass="12951">MAHILLIEDMAGVRDALDVVLTFAGHRIDTARDGEEGLAKVKAGSHDLVICDIVMPRKDGTTVIIEAKAARPALPILAVSGGAGGVTAKQALLVAAATADRTLEKPFSRDDLLTAVRELLPSNT</sequence>
<evidence type="ECO:0000259" key="3">
    <source>
        <dbReference type="PROSITE" id="PS50110"/>
    </source>
</evidence>
<feature type="domain" description="Response regulatory" evidence="3">
    <location>
        <begin position="3"/>
        <end position="120"/>
    </location>
</feature>
<keyword evidence="5" id="KW-1185">Reference proteome</keyword>
<reference evidence="4 5" key="1">
    <citation type="submission" date="2013-08" db="EMBL/GenBank/DDBJ databases">
        <title>The genome sequence of Skermanella stibiiresistens.</title>
        <authorList>
            <person name="Zhu W."/>
            <person name="Wang G."/>
        </authorList>
    </citation>
    <scope>NUCLEOTIDE SEQUENCE [LARGE SCALE GENOMIC DNA]</scope>
    <source>
        <strain evidence="4 5">SB22</strain>
    </source>
</reference>
<evidence type="ECO:0000313" key="5">
    <source>
        <dbReference type="Proteomes" id="UP000019486"/>
    </source>
</evidence>
<dbReference type="STRING" id="1385369.N825_01275"/>
<dbReference type="Gene3D" id="3.40.50.2300">
    <property type="match status" value="1"/>
</dbReference>
<dbReference type="SUPFAM" id="SSF52172">
    <property type="entry name" value="CheY-like"/>
    <property type="match status" value="1"/>
</dbReference>
<evidence type="ECO:0000313" key="4">
    <source>
        <dbReference type="EMBL" id="EWY42550.1"/>
    </source>
</evidence>
<name>W9H8H2_9PROT</name>
<accession>W9H8H2</accession>
<keyword evidence="4" id="KW-0808">Transferase</keyword>
<organism evidence="4 5">
    <name type="scientific">Skermanella stibiiresistens SB22</name>
    <dbReference type="NCBI Taxonomy" id="1385369"/>
    <lineage>
        <taxon>Bacteria</taxon>
        <taxon>Pseudomonadati</taxon>
        <taxon>Pseudomonadota</taxon>
        <taxon>Alphaproteobacteria</taxon>
        <taxon>Rhodospirillales</taxon>
        <taxon>Azospirillaceae</taxon>
        <taxon>Skermanella</taxon>
    </lineage>
</organism>
<dbReference type="InterPro" id="IPR011006">
    <property type="entry name" value="CheY-like_superfamily"/>
</dbReference>
<dbReference type="PANTHER" id="PTHR44591">
    <property type="entry name" value="STRESS RESPONSE REGULATOR PROTEIN 1"/>
    <property type="match status" value="1"/>
</dbReference>
<evidence type="ECO:0000256" key="1">
    <source>
        <dbReference type="ARBA" id="ARBA00022553"/>
    </source>
</evidence>
<keyword evidence="4" id="KW-0418">Kinase</keyword>
<dbReference type="PROSITE" id="PS50110">
    <property type="entry name" value="RESPONSE_REGULATORY"/>
    <property type="match status" value="1"/>
</dbReference>
<gene>
    <name evidence="4" type="ORF">N825_01275</name>
</gene>
<dbReference type="OrthoDB" id="7243049at2"/>
<dbReference type="InterPro" id="IPR050595">
    <property type="entry name" value="Bact_response_regulator"/>
</dbReference>
<proteinExistence type="predicted"/>
<dbReference type="Pfam" id="PF00072">
    <property type="entry name" value="Response_reg"/>
    <property type="match status" value="1"/>
</dbReference>
<feature type="modified residue" description="4-aspartylphosphate" evidence="2">
    <location>
        <position position="52"/>
    </location>
</feature>